<dbReference type="InterPro" id="IPR011922">
    <property type="entry name" value="Cell_div_FtsL"/>
</dbReference>
<evidence type="ECO:0000256" key="7">
    <source>
        <dbReference type="ARBA" id="ARBA00023306"/>
    </source>
</evidence>
<feature type="transmembrane region" description="Helical" evidence="8">
    <location>
        <begin position="21"/>
        <end position="39"/>
    </location>
</feature>
<keyword evidence="6 8" id="KW-0472">Membrane</keyword>
<evidence type="ECO:0000313" key="11">
    <source>
        <dbReference type="Proteomes" id="UP001500795"/>
    </source>
</evidence>
<evidence type="ECO:0000256" key="2">
    <source>
        <dbReference type="ARBA" id="ARBA00022475"/>
    </source>
</evidence>
<sequence length="104" mass="12200">MIEQRINLTKEIGLDLWRHKWRMLLALCTLGSAMTVILVTHGTRQLTSEYNELMAEQDRLDIEWRNLLLEQSTLMEHSRIEVLARNKLGMSRPAPSEEKLVTKR</sequence>
<organism evidence="10 11">
    <name type="scientific">Zobellella aerophila</name>
    <dbReference type="NCBI Taxonomy" id="870480"/>
    <lineage>
        <taxon>Bacteria</taxon>
        <taxon>Pseudomonadati</taxon>
        <taxon>Pseudomonadota</taxon>
        <taxon>Gammaproteobacteria</taxon>
        <taxon>Aeromonadales</taxon>
        <taxon>Aeromonadaceae</taxon>
        <taxon>Zobellella</taxon>
    </lineage>
</organism>
<dbReference type="PANTHER" id="PTHR37479">
    <property type="entry name" value="CELL DIVISION PROTEIN FTSL"/>
    <property type="match status" value="1"/>
</dbReference>
<comment type="function">
    <text evidence="8">Essential cell division protein. May link together the upstream cell division proteins, which are predominantly cytoplasmic, with the downstream cell division proteins, which are predominantly periplasmic.</text>
</comment>
<evidence type="ECO:0000256" key="8">
    <source>
        <dbReference type="HAMAP-Rule" id="MF_00910"/>
    </source>
</evidence>
<dbReference type="HAMAP" id="MF_00910">
    <property type="entry name" value="FtsL"/>
    <property type="match status" value="1"/>
</dbReference>
<keyword evidence="11" id="KW-1185">Reference proteome</keyword>
<gene>
    <name evidence="8 10" type="primary">ftsL</name>
    <name evidence="10" type="ORF">GCM10022394_27300</name>
</gene>
<reference evidence="11" key="1">
    <citation type="journal article" date="2019" name="Int. J. Syst. Evol. Microbiol.">
        <title>The Global Catalogue of Microorganisms (GCM) 10K type strain sequencing project: providing services to taxonomists for standard genome sequencing and annotation.</title>
        <authorList>
            <consortium name="The Broad Institute Genomics Platform"/>
            <consortium name="The Broad Institute Genome Sequencing Center for Infectious Disease"/>
            <person name="Wu L."/>
            <person name="Ma J."/>
        </authorList>
    </citation>
    <scope>NUCLEOTIDE SEQUENCE [LARGE SCALE GENOMIC DNA]</scope>
    <source>
        <strain evidence="11">JCM 17110</strain>
    </source>
</reference>
<protein>
    <recommendedName>
        <fullName evidence="8 9">Cell division protein FtsL</fullName>
    </recommendedName>
</protein>
<proteinExistence type="inferred from homology"/>
<dbReference type="PANTHER" id="PTHR37479:SF1">
    <property type="entry name" value="CELL DIVISION PROTEIN FTSL"/>
    <property type="match status" value="1"/>
</dbReference>
<keyword evidence="3 8" id="KW-0132">Cell division</keyword>
<dbReference type="Proteomes" id="UP001500795">
    <property type="component" value="Unassembled WGS sequence"/>
</dbReference>
<dbReference type="GO" id="GO:0051301">
    <property type="term" value="P:cell division"/>
    <property type="evidence" value="ECO:0007669"/>
    <property type="project" value="UniProtKB-KW"/>
</dbReference>
<comment type="subunit">
    <text evidence="8">Part of a complex composed of FtsB, FtsL and FtsQ.</text>
</comment>
<keyword evidence="2 8" id="KW-1003">Cell membrane</keyword>
<keyword evidence="7 8" id="KW-0131">Cell cycle</keyword>
<name>A0ABP6W7K5_9GAMM</name>
<accession>A0ABP6W7K5</accession>
<keyword evidence="5 8" id="KW-1133">Transmembrane helix</keyword>
<evidence type="ECO:0000256" key="9">
    <source>
        <dbReference type="NCBIfam" id="TIGR02209"/>
    </source>
</evidence>
<dbReference type="NCBIfam" id="TIGR02209">
    <property type="entry name" value="ftsL_broad"/>
    <property type="match status" value="1"/>
</dbReference>
<dbReference type="EMBL" id="BAABCX010000004">
    <property type="protein sequence ID" value="GAA3545846.1"/>
    <property type="molecule type" value="Genomic_DNA"/>
</dbReference>
<evidence type="ECO:0000313" key="10">
    <source>
        <dbReference type="EMBL" id="GAA3545846.1"/>
    </source>
</evidence>
<dbReference type="Pfam" id="PF04999">
    <property type="entry name" value="FtsL"/>
    <property type="match status" value="1"/>
</dbReference>
<evidence type="ECO:0000256" key="1">
    <source>
        <dbReference type="ARBA" id="ARBA00004401"/>
    </source>
</evidence>
<dbReference type="RefSeq" id="WP_344958974.1">
    <property type="nucleotide sequence ID" value="NZ_BAABCX010000004.1"/>
</dbReference>
<evidence type="ECO:0000256" key="5">
    <source>
        <dbReference type="ARBA" id="ARBA00022989"/>
    </source>
</evidence>
<comment type="caution">
    <text evidence="10">The sequence shown here is derived from an EMBL/GenBank/DDBJ whole genome shotgun (WGS) entry which is preliminary data.</text>
</comment>
<evidence type="ECO:0000256" key="3">
    <source>
        <dbReference type="ARBA" id="ARBA00022618"/>
    </source>
</evidence>
<comment type="similarity">
    <text evidence="8">Belongs to the FtsL family.</text>
</comment>
<keyword evidence="8" id="KW-0997">Cell inner membrane</keyword>
<keyword evidence="4 8" id="KW-0812">Transmembrane</keyword>
<evidence type="ECO:0000256" key="6">
    <source>
        <dbReference type="ARBA" id="ARBA00023136"/>
    </source>
</evidence>
<comment type="subcellular location">
    <subcellularLocation>
        <location evidence="8">Cell inner membrane</location>
        <topology evidence="8">Single-pass type II membrane protein</topology>
    </subcellularLocation>
    <subcellularLocation>
        <location evidence="1">Cell membrane</location>
        <topology evidence="1">Single-pass type II membrane protein</topology>
    </subcellularLocation>
    <text evidence="8">Localizes to the division septum where it forms a ring structure.</text>
</comment>
<evidence type="ECO:0000256" key="4">
    <source>
        <dbReference type="ARBA" id="ARBA00022692"/>
    </source>
</evidence>